<organism evidence="2 3">
    <name type="scientific">Didymella exigua CBS 183.55</name>
    <dbReference type="NCBI Taxonomy" id="1150837"/>
    <lineage>
        <taxon>Eukaryota</taxon>
        <taxon>Fungi</taxon>
        <taxon>Dikarya</taxon>
        <taxon>Ascomycota</taxon>
        <taxon>Pezizomycotina</taxon>
        <taxon>Dothideomycetes</taxon>
        <taxon>Pleosporomycetidae</taxon>
        <taxon>Pleosporales</taxon>
        <taxon>Pleosporineae</taxon>
        <taxon>Didymellaceae</taxon>
        <taxon>Didymella</taxon>
    </lineage>
</organism>
<proteinExistence type="predicted"/>
<dbReference type="AlphaFoldDB" id="A0A6A5RWC7"/>
<dbReference type="RefSeq" id="XP_033452969.1">
    <property type="nucleotide sequence ID" value="XM_033588573.1"/>
</dbReference>
<dbReference type="GeneID" id="54346220"/>
<name>A0A6A5RWC7_9PLEO</name>
<evidence type="ECO:0000313" key="3">
    <source>
        <dbReference type="Proteomes" id="UP000800082"/>
    </source>
</evidence>
<protein>
    <submittedName>
        <fullName evidence="2">Uncharacterized protein</fullName>
    </submittedName>
</protein>
<gene>
    <name evidence="2" type="ORF">M421DRAFT_247538</name>
</gene>
<keyword evidence="1" id="KW-0812">Transmembrane</keyword>
<sequence>MRLLYCFFHPGRIFDWFCWIHHVFLLVFGWLPLDWLYNLWGLGSLPWTLQNMPNMGLLAPKSSLSGALSTSVFCN</sequence>
<evidence type="ECO:0000256" key="1">
    <source>
        <dbReference type="SAM" id="Phobius"/>
    </source>
</evidence>
<dbReference type="Proteomes" id="UP000800082">
    <property type="component" value="Unassembled WGS sequence"/>
</dbReference>
<feature type="transmembrane region" description="Helical" evidence="1">
    <location>
        <begin position="12"/>
        <end position="33"/>
    </location>
</feature>
<dbReference type="EMBL" id="ML978958">
    <property type="protein sequence ID" value="KAF1932721.1"/>
    <property type="molecule type" value="Genomic_DNA"/>
</dbReference>
<keyword evidence="1" id="KW-1133">Transmembrane helix</keyword>
<reference evidence="2" key="1">
    <citation type="journal article" date="2020" name="Stud. Mycol.">
        <title>101 Dothideomycetes genomes: a test case for predicting lifestyles and emergence of pathogens.</title>
        <authorList>
            <person name="Haridas S."/>
            <person name="Albert R."/>
            <person name="Binder M."/>
            <person name="Bloem J."/>
            <person name="Labutti K."/>
            <person name="Salamov A."/>
            <person name="Andreopoulos B."/>
            <person name="Baker S."/>
            <person name="Barry K."/>
            <person name="Bills G."/>
            <person name="Bluhm B."/>
            <person name="Cannon C."/>
            <person name="Castanera R."/>
            <person name="Culley D."/>
            <person name="Daum C."/>
            <person name="Ezra D."/>
            <person name="Gonzalez J."/>
            <person name="Henrissat B."/>
            <person name="Kuo A."/>
            <person name="Liang C."/>
            <person name="Lipzen A."/>
            <person name="Lutzoni F."/>
            <person name="Magnuson J."/>
            <person name="Mondo S."/>
            <person name="Nolan M."/>
            <person name="Ohm R."/>
            <person name="Pangilinan J."/>
            <person name="Park H.-J."/>
            <person name="Ramirez L."/>
            <person name="Alfaro M."/>
            <person name="Sun H."/>
            <person name="Tritt A."/>
            <person name="Yoshinaga Y."/>
            <person name="Zwiers L.-H."/>
            <person name="Turgeon B."/>
            <person name="Goodwin S."/>
            <person name="Spatafora J."/>
            <person name="Crous P."/>
            <person name="Grigoriev I."/>
        </authorList>
    </citation>
    <scope>NUCLEOTIDE SEQUENCE</scope>
    <source>
        <strain evidence="2">CBS 183.55</strain>
    </source>
</reference>
<keyword evidence="1" id="KW-0472">Membrane</keyword>
<keyword evidence="3" id="KW-1185">Reference proteome</keyword>
<accession>A0A6A5RWC7</accession>
<evidence type="ECO:0000313" key="2">
    <source>
        <dbReference type="EMBL" id="KAF1932721.1"/>
    </source>
</evidence>